<organism evidence="1 2">
    <name type="scientific">Actinomadura rudentiformis</name>
    <dbReference type="NCBI Taxonomy" id="359158"/>
    <lineage>
        <taxon>Bacteria</taxon>
        <taxon>Bacillati</taxon>
        <taxon>Actinomycetota</taxon>
        <taxon>Actinomycetes</taxon>
        <taxon>Streptosporangiales</taxon>
        <taxon>Thermomonosporaceae</taxon>
        <taxon>Actinomadura</taxon>
    </lineage>
</organism>
<name>A0A6H9YJS3_9ACTN</name>
<evidence type="ECO:0000313" key="2">
    <source>
        <dbReference type="Proteomes" id="UP000468735"/>
    </source>
</evidence>
<reference evidence="1 2" key="1">
    <citation type="submission" date="2019-09" db="EMBL/GenBank/DDBJ databases">
        <title>Actinomadura physcomitrii sp. nov., a novel actinomycete isolated from moss [Physcomitrium sphaericum (Ludw) Fuernr].</title>
        <authorList>
            <person name="Zhuang X."/>
            <person name="Liu C."/>
        </authorList>
    </citation>
    <scope>NUCLEOTIDE SEQUENCE [LARGE SCALE GENOMIC DNA]</scope>
    <source>
        <strain evidence="1 2">HMC1</strain>
    </source>
</reference>
<dbReference type="AlphaFoldDB" id="A0A6H9YJS3"/>
<dbReference type="SUPFAM" id="SSF82171">
    <property type="entry name" value="DPP6 N-terminal domain-like"/>
    <property type="match status" value="1"/>
</dbReference>
<keyword evidence="2" id="KW-1185">Reference proteome</keyword>
<evidence type="ECO:0000313" key="1">
    <source>
        <dbReference type="EMBL" id="KAB2341625.1"/>
    </source>
</evidence>
<protein>
    <recommendedName>
        <fullName evidence="3">WD40 repeat domain-containing protein</fullName>
    </recommendedName>
</protein>
<accession>A0A6H9YJS3</accession>
<comment type="caution">
    <text evidence="1">The sequence shown here is derived from an EMBL/GenBank/DDBJ whole genome shotgun (WGS) entry which is preliminary data.</text>
</comment>
<evidence type="ECO:0008006" key="3">
    <source>
        <dbReference type="Google" id="ProtNLM"/>
    </source>
</evidence>
<dbReference type="InterPro" id="IPR015943">
    <property type="entry name" value="WD40/YVTN_repeat-like_dom_sf"/>
</dbReference>
<dbReference type="Proteomes" id="UP000468735">
    <property type="component" value="Unassembled WGS sequence"/>
</dbReference>
<dbReference type="Gene3D" id="2.130.10.10">
    <property type="entry name" value="YVTN repeat-like/Quinoprotein amine dehydrogenase"/>
    <property type="match status" value="1"/>
</dbReference>
<dbReference type="EMBL" id="WBMT01000025">
    <property type="protein sequence ID" value="KAB2341625.1"/>
    <property type="molecule type" value="Genomic_DNA"/>
</dbReference>
<proteinExistence type="predicted"/>
<sequence length="305" mass="33209">MTDQIVEDDAPAVLDLRAPALVLDPFPGEGTAASTPGDLVFSDDGRYLAVTSQDCELVVFRTEDWTEHVRVSGSVLWGQDIQWVPGTHRICKRLLEGEGRQDEEAPTRAYDVDMRAEVVIPPQPREVRSRTGRYRADTGYGRYQADGGYGGFTGYGAWVDVLSSAGGSRRLHLPRGKARVARVSFTGDERRMFVGLGDAVHMVDLESGAVVASLAGVGADAVVRPDGAYLVATAGRSRFTSEHERIDLWRISDMALLMRCWSGGYYLPAFDWSPDGGMLATSVVTGFQGYGGEIRVYQPGEPLAE</sequence>
<dbReference type="OrthoDB" id="57332at2"/>
<dbReference type="RefSeq" id="WP_151568443.1">
    <property type="nucleotide sequence ID" value="NZ_WBMT01000025.1"/>
</dbReference>
<gene>
    <name evidence="1" type="ORF">F8566_41585</name>
</gene>